<proteinExistence type="predicted"/>
<dbReference type="PANTHER" id="PTHR31635:SF196">
    <property type="entry name" value="REVERSE TRANSCRIPTASE DOMAIN-CONTAINING PROTEIN-RELATED"/>
    <property type="match status" value="1"/>
</dbReference>
<reference evidence="2" key="1">
    <citation type="submission" date="2009-12" db="EMBL/GenBank/DDBJ databases">
        <title>The Genome Sequence of Anolis carolinensis (Green Anole Lizard).</title>
        <authorList>
            <consortium name="The Genome Sequencing Platform"/>
            <person name="Di Palma F."/>
            <person name="Alfoldi J."/>
            <person name="Heiman D."/>
            <person name="Young S."/>
            <person name="Grabherr M."/>
            <person name="Johnson J."/>
            <person name="Lander E.S."/>
            <person name="Lindblad-Toh K."/>
        </authorList>
    </citation>
    <scope>NUCLEOTIDE SEQUENCE [LARGE SCALE GENOMIC DNA]</scope>
    <source>
        <strain evidence="2">JBL SC #1</strain>
    </source>
</reference>
<dbReference type="PANTHER" id="PTHR31635">
    <property type="entry name" value="REVERSE TRANSCRIPTASE DOMAIN-CONTAINING PROTEIN-RELATED"/>
    <property type="match status" value="1"/>
</dbReference>
<sequence>MVFTTNKLTTKIARIKILPRTHSDHCPIETILYSNPRQRKWRLNDNLLKDEEDINKNRKILKEYFVMNETPQTSIQTIWDAGKAVMRGHLIQQNAIKNKKRYSEMKKIMDEINKIEDILKRNPKDGKGRTELEKLQKKRTFLETEQMAKELKYIKQYHFENANKPGKWLARKIKKKRQNHHITKLISGNKTYTTDEDISKEFKKFYKKLYSRDQIKREDIQQFLNLQRLSKIPDRSREELNKEISEQEIRNAIKKADPTKAPGPDGFTAIYYKVFEDELTPHLKRLMNQALTEQKIPDSWKKANIIMIPKDNSDLTDVRNYRPISLLNIDYKLFANILADRLKGFLKDWIKEDQTGFLPQRHLKDNVRIVIDIIEYYEKNNQKECALMALDAEKAFDNVNWDFLLLMIKELDMGHYFTNAIMSIYDHQEANITINGTDTRSFKINKGTRQGCPLSPLLFILCLETLLNNIREDKTLTGTKIRKEVYKVRVFADDLICIIENPLDNILRWMTKIEEYGKVAGLKINKNKTMILTKNLSKNGQDKIKELTGIQVTNKLKYLGITITPKNAQLLKNNYETKWKEVKKDMENWKHLNLSLMGRIATIKMNILPKMLFLFQTIPILRSTQTFKNWNKDLAKFIWQGKKPRIKFVNLTDDKKRGGFGLPDLKLYYEASTMLWIKDWSNLKKTKILTLEGFDLRGGWHSYLWYDRKKIEKNFGNHFIRSALIKTWEKYKNRLYQKTPLWLSPLEALHRRESAWETWPTYKDVLQKVNGIYSLKNQEEINKTFKNVSWFQYRQLAEYFNKDKKIGFMEKETVWDKIIQLEKKEIARIYKVLLEWSTETEMVKDCMIKWASNIGHPIKMEDWERNWNKRLKYTYAYDLRENWYKMMYRWYITPTKT</sequence>
<dbReference type="Pfam" id="PF00078">
    <property type="entry name" value="RVT_1"/>
    <property type="match status" value="1"/>
</dbReference>
<reference evidence="2" key="2">
    <citation type="submission" date="2025-08" db="UniProtKB">
        <authorList>
            <consortium name="Ensembl"/>
        </authorList>
    </citation>
    <scope>IDENTIFICATION</scope>
</reference>
<evidence type="ECO:0000313" key="2">
    <source>
        <dbReference type="Ensembl" id="ENSACAP00000040454.1"/>
    </source>
</evidence>
<reference evidence="2" key="3">
    <citation type="submission" date="2025-09" db="UniProtKB">
        <authorList>
            <consortium name="Ensembl"/>
        </authorList>
    </citation>
    <scope>IDENTIFICATION</scope>
</reference>
<dbReference type="Ensembl" id="ENSACAT00000055540.1">
    <property type="protein sequence ID" value="ENSACAP00000040454.1"/>
    <property type="gene ID" value="ENSACAG00000041495.1"/>
</dbReference>
<evidence type="ECO:0000259" key="1">
    <source>
        <dbReference type="PROSITE" id="PS50878"/>
    </source>
</evidence>
<keyword evidence="3" id="KW-1185">Reference proteome</keyword>
<name>A0A803TZ14_ANOCA</name>
<dbReference type="SUPFAM" id="SSF56672">
    <property type="entry name" value="DNA/RNA polymerases"/>
    <property type="match status" value="1"/>
</dbReference>
<dbReference type="Proteomes" id="UP000001646">
    <property type="component" value="Unplaced"/>
</dbReference>
<dbReference type="InParanoid" id="A0A803TZ14"/>
<dbReference type="InterPro" id="IPR000477">
    <property type="entry name" value="RT_dom"/>
</dbReference>
<dbReference type="AlphaFoldDB" id="A0A803TZ14"/>
<dbReference type="InterPro" id="IPR043502">
    <property type="entry name" value="DNA/RNA_pol_sf"/>
</dbReference>
<organism evidence="2 3">
    <name type="scientific">Anolis carolinensis</name>
    <name type="common">Green anole</name>
    <name type="synonym">American chameleon</name>
    <dbReference type="NCBI Taxonomy" id="28377"/>
    <lineage>
        <taxon>Eukaryota</taxon>
        <taxon>Metazoa</taxon>
        <taxon>Chordata</taxon>
        <taxon>Craniata</taxon>
        <taxon>Vertebrata</taxon>
        <taxon>Euteleostomi</taxon>
        <taxon>Lepidosauria</taxon>
        <taxon>Squamata</taxon>
        <taxon>Bifurcata</taxon>
        <taxon>Unidentata</taxon>
        <taxon>Episquamata</taxon>
        <taxon>Toxicofera</taxon>
        <taxon>Iguania</taxon>
        <taxon>Dactyloidae</taxon>
        <taxon>Anolis</taxon>
    </lineage>
</organism>
<protein>
    <recommendedName>
        <fullName evidence="1">Reverse transcriptase domain-containing protein</fullName>
    </recommendedName>
</protein>
<dbReference type="PROSITE" id="PS50878">
    <property type="entry name" value="RT_POL"/>
    <property type="match status" value="1"/>
</dbReference>
<feature type="domain" description="Reverse transcriptase" evidence="1">
    <location>
        <begin position="289"/>
        <end position="563"/>
    </location>
</feature>
<accession>A0A803TZ14</accession>
<dbReference type="GeneTree" id="ENSGT01150000286916"/>
<evidence type="ECO:0000313" key="3">
    <source>
        <dbReference type="Proteomes" id="UP000001646"/>
    </source>
</evidence>
<dbReference type="CDD" id="cd01650">
    <property type="entry name" value="RT_nLTR_like"/>
    <property type="match status" value="1"/>
</dbReference>